<name>A0A1S3ITX6_LINAN</name>
<evidence type="ECO:0000313" key="7">
    <source>
        <dbReference type="Proteomes" id="UP000085678"/>
    </source>
</evidence>
<evidence type="ECO:0000313" key="8">
    <source>
        <dbReference type="RefSeq" id="XP_013401652.1"/>
    </source>
</evidence>
<keyword evidence="2 5" id="KW-0812">Transmembrane</keyword>
<feature type="transmembrane region" description="Helical" evidence="5">
    <location>
        <begin position="108"/>
        <end position="133"/>
    </location>
</feature>
<evidence type="ECO:0000256" key="2">
    <source>
        <dbReference type="ARBA" id="ARBA00022692"/>
    </source>
</evidence>
<keyword evidence="4 5" id="KW-0472">Membrane</keyword>
<evidence type="ECO:0000256" key="3">
    <source>
        <dbReference type="ARBA" id="ARBA00022989"/>
    </source>
</evidence>
<evidence type="ECO:0000256" key="4">
    <source>
        <dbReference type="ARBA" id="ARBA00023136"/>
    </source>
</evidence>
<dbReference type="InterPro" id="IPR017981">
    <property type="entry name" value="GPCR_2-like_7TM"/>
</dbReference>
<keyword evidence="7" id="KW-1185">Reference proteome</keyword>
<dbReference type="PROSITE" id="PS50261">
    <property type="entry name" value="G_PROTEIN_RECEP_F2_4"/>
    <property type="match status" value="1"/>
</dbReference>
<dbReference type="GO" id="GO:0005886">
    <property type="term" value="C:plasma membrane"/>
    <property type="evidence" value="ECO:0007669"/>
    <property type="project" value="TreeGrafter"/>
</dbReference>
<feature type="transmembrane region" description="Helical" evidence="5">
    <location>
        <begin position="265"/>
        <end position="292"/>
    </location>
</feature>
<dbReference type="SUPFAM" id="SSF81321">
    <property type="entry name" value="Family A G protein-coupled receptor-like"/>
    <property type="match status" value="1"/>
</dbReference>
<dbReference type="GO" id="GO:0004930">
    <property type="term" value="F:G protein-coupled receptor activity"/>
    <property type="evidence" value="ECO:0007669"/>
    <property type="project" value="InterPro"/>
</dbReference>
<dbReference type="OrthoDB" id="100006at2759"/>
<dbReference type="InParanoid" id="A0A1S3ITX6"/>
<accession>A0A1S3ITX6</accession>
<keyword evidence="3 5" id="KW-1133">Transmembrane helix</keyword>
<proteinExistence type="predicted"/>
<evidence type="ECO:0000256" key="1">
    <source>
        <dbReference type="ARBA" id="ARBA00004141"/>
    </source>
</evidence>
<gene>
    <name evidence="8" type="primary">LOC106167406</name>
</gene>
<protein>
    <submittedName>
        <fullName evidence="8">G-protein coupled receptor 157-like</fullName>
    </submittedName>
</protein>
<dbReference type="KEGG" id="lak:106167406"/>
<feature type="transmembrane region" description="Helical" evidence="5">
    <location>
        <begin position="175"/>
        <end position="192"/>
    </location>
</feature>
<feature type="transmembrane region" description="Helical" evidence="5">
    <location>
        <begin position="20"/>
        <end position="43"/>
    </location>
</feature>
<feature type="transmembrane region" description="Helical" evidence="5">
    <location>
        <begin position="228"/>
        <end position="253"/>
    </location>
</feature>
<dbReference type="Proteomes" id="UP000085678">
    <property type="component" value="Unplaced"/>
</dbReference>
<dbReference type="AlphaFoldDB" id="A0A1S3ITX6"/>
<evidence type="ECO:0000259" key="6">
    <source>
        <dbReference type="PROSITE" id="PS50261"/>
    </source>
</evidence>
<dbReference type="Pfam" id="PF00002">
    <property type="entry name" value="7tm_2"/>
    <property type="match status" value="1"/>
</dbReference>
<reference evidence="8" key="1">
    <citation type="submission" date="2025-08" db="UniProtKB">
        <authorList>
            <consortium name="RefSeq"/>
        </authorList>
    </citation>
    <scope>IDENTIFICATION</scope>
    <source>
        <tissue evidence="8">Gonads</tissue>
    </source>
</reference>
<dbReference type="STRING" id="7574.A0A1S3ITX6"/>
<evidence type="ECO:0000256" key="5">
    <source>
        <dbReference type="SAM" id="Phobius"/>
    </source>
</evidence>
<dbReference type="GeneID" id="106167406"/>
<comment type="subcellular location">
    <subcellularLocation>
        <location evidence="1">Membrane</location>
        <topology evidence="1">Multi-pass membrane protein</topology>
    </subcellularLocation>
</comment>
<dbReference type="PANTHER" id="PTHR23112:SF47">
    <property type="entry name" value="G-PROTEIN COUPLED RECEPTOR 157"/>
    <property type="match status" value="1"/>
</dbReference>
<organism evidence="7 8">
    <name type="scientific">Lingula anatina</name>
    <name type="common">Brachiopod</name>
    <name type="synonym">Lingula unguis</name>
    <dbReference type="NCBI Taxonomy" id="7574"/>
    <lineage>
        <taxon>Eukaryota</taxon>
        <taxon>Metazoa</taxon>
        <taxon>Spiralia</taxon>
        <taxon>Lophotrochozoa</taxon>
        <taxon>Brachiopoda</taxon>
        <taxon>Linguliformea</taxon>
        <taxon>Lingulata</taxon>
        <taxon>Lingulida</taxon>
        <taxon>Linguloidea</taxon>
        <taxon>Lingulidae</taxon>
        <taxon>Lingula</taxon>
    </lineage>
</organism>
<dbReference type="InterPro" id="IPR000832">
    <property type="entry name" value="GPCR_2_secretin-like"/>
</dbReference>
<dbReference type="GO" id="GO:0007189">
    <property type="term" value="P:adenylate cyclase-activating G protein-coupled receptor signaling pathway"/>
    <property type="evidence" value="ECO:0007669"/>
    <property type="project" value="TreeGrafter"/>
</dbReference>
<sequence>MVIWTYLVLEDVRTTSRKLLMFASVADIVTAACFLMGSLWYILKRQFGSDTIHTDGGDEQANSSDITCVLIGAISSYSQSVSFWWNMATALYLYLEIVQGKRIEAWKWLGITHVICWGVPAIPTITAACYHVFGFNDVLMPACSISRASICWLKGGLGFREYIAWTILTLKGTEILTYFQILVLYLMIAWHVSRTSTNLIRNYQFNREDEKMLFDQTISVVLRANRKLIAVPLLLIGVRIWGTLRMIVMVAWMPSCTTPYPATEWIKVVFMLMEGAGNSAQGLANGVIFCAISNRVRSRIFHDVLKK</sequence>
<dbReference type="GO" id="GO:0007166">
    <property type="term" value="P:cell surface receptor signaling pathway"/>
    <property type="evidence" value="ECO:0007669"/>
    <property type="project" value="InterPro"/>
</dbReference>
<dbReference type="PANTHER" id="PTHR23112">
    <property type="entry name" value="G PROTEIN-COUPLED RECEPTOR 157-RELATED"/>
    <property type="match status" value="1"/>
</dbReference>
<dbReference type="Gene3D" id="1.20.1070.10">
    <property type="entry name" value="Rhodopsin 7-helix transmembrane proteins"/>
    <property type="match status" value="1"/>
</dbReference>
<dbReference type="RefSeq" id="XP_013401652.1">
    <property type="nucleotide sequence ID" value="XM_013546198.1"/>
</dbReference>
<feature type="domain" description="G-protein coupled receptors family 2 profile 2" evidence="6">
    <location>
        <begin position="1"/>
        <end position="293"/>
    </location>
</feature>